<protein>
    <submittedName>
        <fullName evidence="1">Uncharacterized protein</fullName>
    </submittedName>
</protein>
<accession>C0QL74</accession>
<dbReference type="AlphaFoldDB" id="C0QL74"/>
<dbReference type="Proteomes" id="UP000000442">
    <property type="component" value="Chromosome"/>
</dbReference>
<proteinExistence type="predicted"/>
<gene>
    <name evidence="1" type="ordered locus">HRM2_10480</name>
</gene>
<keyword evidence="2" id="KW-1185">Reference proteome</keyword>
<sequence>MFQPKQSTSRASMIFFLKKTIKQHKIRWLAFQLTPTAKRHYRYFFTEYKKGVREYRFLELNHGLNRFKAP</sequence>
<evidence type="ECO:0000313" key="2">
    <source>
        <dbReference type="Proteomes" id="UP000000442"/>
    </source>
</evidence>
<evidence type="ECO:0000313" key="1">
    <source>
        <dbReference type="EMBL" id="ACN14160.1"/>
    </source>
</evidence>
<dbReference type="KEGG" id="dat:HRM2_10480"/>
<reference evidence="1 2" key="1">
    <citation type="journal article" date="2009" name="Environ. Microbiol.">
        <title>Genome sequence of Desulfobacterium autotrophicum HRM2, a marine sulfate reducer oxidizing organic carbon completely to carbon dioxide.</title>
        <authorList>
            <person name="Strittmatter A.W."/>
            <person name="Liesegang H."/>
            <person name="Rabus R."/>
            <person name="Decker I."/>
            <person name="Amann J."/>
            <person name="Andres S."/>
            <person name="Henne A."/>
            <person name="Fricke W.F."/>
            <person name="Martinez-Arias R."/>
            <person name="Bartels D."/>
            <person name="Goesmann A."/>
            <person name="Krause L."/>
            <person name="Puehler A."/>
            <person name="Klenk H.P."/>
            <person name="Richter M."/>
            <person name="Schuler M."/>
            <person name="Gloeckner F.O."/>
            <person name="Meyerdierks A."/>
            <person name="Gottschalk G."/>
            <person name="Amann R."/>
        </authorList>
    </citation>
    <scope>NUCLEOTIDE SEQUENCE [LARGE SCALE GENOMIC DNA]</scope>
    <source>
        <strain evidence="2">ATCC 43914 / DSM 3382 / HRM2</strain>
    </source>
</reference>
<organism evidence="1 2">
    <name type="scientific">Desulforapulum autotrophicum (strain ATCC 43914 / DSM 3382 / VKM B-1955 / HRM2)</name>
    <name type="common">Desulfobacterium autotrophicum</name>
    <dbReference type="NCBI Taxonomy" id="177437"/>
    <lineage>
        <taxon>Bacteria</taxon>
        <taxon>Pseudomonadati</taxon>
        <taxon>Thermodesulfobacteriota</taxon>
        <taxon>Desulfobacteria</taxon>
        <taxon>Desulfobacterales</taxon>
        <taxon>Desulfobacteraceae</taxon>
        <taxon>Desulforapulum</taxon>
    </lineage>
</organism>
<dbReference type="HOGENOM" id="CLU_2751152_0_0_7"/>
<name>C0QL74_DESAH</name>
<dbReference type="STRING" id="177437.HRM2_10480"/>
<dbReference type="EMBL" id="CP001087">
    <property type="protein sequence ID" value="ACN14160.1"/>
    <property type="molecule type" value="Genomic_DNA"/>
</dbReference>